<dbReference type="PATRIC" id="fig|153151.4.peg.83"/>
<gene>
    <name evidence="3" type="ORF">B4110_0508</name>
</gene>
<feature type="transmembrane region" description="Helical" evidence="1">
    <location>
        <begin position="36"/>
        <end position="57"/>
    </location>
</feature>
<dbReference type="InterPro" id="IPR013099">
    <property type="entry name" value="K_chnl_dom"/>
</dbReference>
<dbReference type="Pfam" id="PF07885">
    <property type="entry name" value="Ion_trans_2"/>
    <property type="match status" value="1"/>
</dbReference>
<dbReference type="RefSeq" id="WP_062678446.1">
    <property type="nucleotide sequence ID" value="NZ_LQYW01000084.1"/>
</dbReference>
<dbReference type="Gene3D" id="1.10.287.70">
    <property type="match status" value="1"/>
</dbReference>
<evidence type="ECO:0000313" key="4">
    <source>
        <dbReference type="Proteomes" id="UP000075324"/>
    </source>
</evidence>
<name>A0A150MUI1_9BACL</name>
<feature type="transmembrane region" description="Helical" evidence="1">
    <location>
        <begin position="6"/>
        <end position="24"/>
    </location>
</feature>
<dbReference type="EMBL" id="LQYW01000084">
    <property type="protein sequence ID" value="KYD28106.1"/>
    <property type="molecule type" value="Genomic_DNA"/>
</dbReference>
<comment type="caution">
    <text evidence="3">The sequence shown here is derived from an EMBL/GenBank/DDBJ whole genome shotgun (WGS) entry which is preliminary data.</text>
</comment>
<evidence type="ECO:0000256" key="1">
    <source>
        <dbReference type="SAM" id="Phobius"/>
    </source>
</evidence>
<dbReference type="Proteomes" id="UP000075324">
    <property type="component" value="Unassembled WGS sequence"/>
</dbReference>
<feature type="transmembrane region" description="Helical" evidence="1">
    <location>
        <begin position="104"/>
        <end position="125"/>
    </location>
</feature>
<keyword evidence="1" id="KW-0812">Transmembrane</keyword>
<reference evidence="3 4" key="1">
    <citation type="submission" date="2016-01" db="EMBL/GenBank/DDBJ databases">
        <title>Draft Genome Sequences of Seven Thermophilic Sporeformers Isolated from Foods.</title>
        <authorList>
            <person name="Berendsen E.M."/>
            <person name="Wells-Bennik M.H."/>
            <person name="Krawcyk A.O."/>
            <person name="De Jong A."/>
            <person name="Holsappel S."/>
            <person name="Eijlander R.T."/>
            <person name="Kuipers O.P."/>
        </authorList>
    </citation>
    <scope>NUCLEOTIDE SEQUENCE [LARGE SCALE GENOMIC DNA]</scope>
    <source>
        <strain evidence="3 4">B4110</strain>
    </source>
</reference>
<evidence type="ECO:0000313" key="3">
    <source>
        <dbReference type="EMBL" id="KYD28106.1"/>
    </source>
</evidence>
<sequence length="138" mass="15292">MEYAFIGIVATVLLASIASIWTTSIKTTRRISLENLFVLIQWYITMMLGFALIYMVLQLNGHNVFTPSANETANECFSILQDSLYLSGMTLLSVGYGDVTPKGIGRWIAITEALLGYIMPAVLVARTIMDRDSADRCN</sequence>
<dbReference type="SUPFAM" id="SSF81324">
    <property type="entry name" value="Voltage-gated potassium channels"/>
    <property type="match status" value="1"/>
</dbReference>
<keyword evidence="1" id="KW-1133">Transmembrane helix</keyword>
<proteinExistence type="predicted"/>
<feature type="domain" description="Potassium channel" evidence="2">
    <location>
        <begin position="51"/>
        <end position="127"/>
    </location>
</feature>
<accession>A0A150MUI1</accession>
<organism evidence="3 4">
    <name type="scientific">Parageobacillus toebii</name>
    <dbReference type="NCBI Taxonomy" id="153151"/>
    <lineage>
        <taxon>Bacteria</taxon>
        <taxon>Bacillati</taxon>
        <taxon>Bacillota</taxon>
        <taxon>Bacilli</taxon>
        <taxon>Bacillales</taxon>
        <taxon>Anoxybacillaceae</taxon>
        <taxon>Parageobacillus</taxon>
    </lineage>
</organism>
<keyword evidence="1" id="KW-0472">Membrane</keyword>
<evidence type="ECO:0000259" key="2">
    <source>
        <dbReference type="Pfam" id="PF07885"/>
    </source>
</evidence>
<dbReference type="AlphaFoldDB" id="A0A150MUI1"/>
<protein>
    <recommendedName>
        <fullName evidence="2">Potassium channel domain-containing protein</fullName>
    </recommendedName>
</protein>